<keyword evidence="7" id="KW-1185">Reference proteome</keyword>
<evidence type="ECO:0000256" key="3">
    <source>
        <dbReference type="ARBA" id="ARBA00022737"/>
    </source>
</evidence>
<feature type="compositionally biased region" description="Polar residues" evidence="4">
    <location>
        <begin position="1006"/>
        <end position="1017"/>
    </location>
</feature>
<evidence type="ECO:0008006" key="8">
    <source>
        <dbReference type="Google" id="ProtNLM"/>
    </source>
</evidence>
<sequence>MGRLLAAAAAAVPGQHAACCCALAAFYNSTFNPDKPWDTKPWANKQGWELTATRSCQQLLAAPARAPSYCSWNGVSCCDPTALAGKQCSAVHSVSELKVQVNGLNGTLGSPGIISNLLRLHACGLTRLNLQGNDLSGSMTPEWGLMTNLVVLDLSNNWLNGTIPAALRSLKRLQTLGLGTNFLSGPIPSWLGELTALQVLNLGASAGDNEDGSQGLTGTLPEALSQLPQLAVLNVETNALTGSIPEQLCSHNKLKVLKLRSNRLGGVPQYLTQCTELTQLDISNNRFSGPMPANMSWPQLAVLDASSNDFHGPLTPALYSLPVLGYLNLANNRSALYSLPVLGYLNLANNRFSGSIERAVTLMTFLTQLNLANNRLTGIIDENLWFLPQLRSLDLSRNNLTGSISSAIGLTFGLTDVLLGTNSLTGAIPPQMGVLQNLHEVDLRNSSMSCLGTHEDAAAAAAPPSSTADAAANATANATAVDLMAKADRDPQQCDDSMLLPCFLFFSKVTLPRIDNSNMACPVILRRPRDEAVAACEGDSASQLGEQAGNIAEVAAAQQTWDIDPSYYQFRPCRCLEGFRAVWLSNGTRLTCEAMPGTAAAWVTPVTALLCVIGVALLAAVGLFVWLRMTVQLRPRWQREKELAENRKKGVPSGGPATIVVTDIECFSELMTINAPLATRFLGIHNALLRRAAAAHAGHVIEQEGDSWSVAFHTAVDAVAFCLQVQQCLAKTNWPSVAGYKRNSGSRINLRDGAPGDVRRTSGSSTALGGDGHRRNSSSQGMSSWIHSMSAVVLGSGGSGGSVQAAAAAAAAAGSAASAPITMLRRAARDVKSANLPLMHSEGHQHQQQQQQQQQQQSASLSNLMVLREQSDSSSMSAGMLAVEGQRSPSFDLRGRAGNAFSISRGQLLQQQQLISQVAGQTPSFSVASSRSSALSMQGGNTSEPNSSIRSFLASLRSRMHSGDSLTGLVVPQRSCNSFTGGAGGAAAVSASEIQQLSGASDPVQGRSSNLSLSVPRNRTSGTMISGLTATGGPQAAVEGQQQGSASRFWSAIGFAASGDNSKSSRLADGKSIRGLRVRMGVASGYVPRNTNIARCALFELAKAVSDMANGGQVLLDACCFADVRNRLTELGTVDHKGYNDKLLASATKAAMQQHTSCLFNLLGCLRGIVGKPREAAPLETDALVLDMGEYYQPSLGPIIPSASGELANTAVDLSPSALDVDDAAVAAAAGAMVRSPAPAFQLQLYSVLPRCLQANAKVWMGQLTFREPTQQTRVGYFCAPGAGVADLSSQQQSPELERPPLPPVTMVFAAVEGGRALLRRRQDAGLLVHAVIGRLMQVALLALPERDARPDGYVCREQEGGLKFMAAFRDSARAVEWCLLVQELLSAVPWPNDVLEDYAPVAAEALGSSSSSSSSRAPVLRMGLAEGTPHSILPDHLGRADYHGPSVNLAARMMDAAAHGGLIVTSAELADRIFCTWRFEAELGLYDPPDQTAAAAAAAEGQQQPEQQQGEAHAASAAADSNVAAVASLADQEVAGMPQQQQQQQQQHMSGDLPSFDSPLEQRMEQLQGQLQLLQQQQQPPAAADGSSCSVSFLLPSVSEGIGAAGGAETPHMASPVGSAVAASAGAASGGLASAGVGSGVMPALGPQGSHGGGMKPSSSRRDLLKELMQRSMMLQDAPEYQLRRTLVSCSHIGTYAFKGCGALDMVAFSTDAPHHQLLPQGSQLRSSGKGVLLLQKDGPVVGLQDCPILLPQVLPALRQAWAAVAKKAAPVEHARVLRKQVTSPSFDMFRLPPDMRRSIGGGLGNAAGLAGSGSSSFRRRK</sequence>
<dbReference type="PANTHER" id="PTHR48004:SF59">
    <property type="entry name" value="LEUCINE-RICH REPEAT-CONTAINING N-TERMINAL PLANT-TYPE DOMAIN-CONTAINING PROTEIN"/>
    <property type="match status" value="1"/>
</dbReference>
<evidence type="ECO:0000313" key="6">
    <source>
        <dbReference type="EMBL" id="WIA12660.1"/>
    </source>
</evidence>
<feature type="region of interest" description="Disordered" evidence="4">
    <location>
        <begin position="745"/>
        <end position="782"/>
    </location>
</feature>
<name>A0ABY8TUB5_TETOB</name>
<proteinExistence type="predicted"/>
<evidence type="ECO:0000256" key="1">
    <source>
        <dbReference type="ARBA" id="ARBA00004430"/>
    </source>
</evidence>
<reference evidence="6 7" key="1">
    <citation type="submission" date="2023-05" db="EMBL/GenBank/DDBJ databases">
        <title>A 100% complete, gapless, phased diploid assembly of the Scenedesmus obliquus UTEX 3031 genome.</title>
        <authorList>
            <person name="Biondi T.C."/>
            <person name="Hanschen E.R."/>
            <person name="Kwon T."/>
            <person name="Eng W."/>
            <person name="Kruse C.P.S."/>
            <person name="Koehler S.I."/>
            <person name="Kunde Y."/>
            <person name="Gleasner C.D."/>
            <person name="You Mak K.T."/>
            <person name="Polle J."/>
            <person name="Hovde B.T."/>
            <person name="Starkenburg S.R."/>
        </authorList>
    </citation>
    <scope>NUCLEOTIDE SEQUENCE [LARGE SCALE GENOMIC DNA]</scope>
    <source>
        <strain evidence="6 7">DOE0152z</strain>
    </source>
</reference>
<gene>
    <name evidence="6" type="ORF">OEZ85_006309</name>
</gene>
<feature type="region of interest" description="Disordered" evidence="4">
    <location>
        <begin position="841"/>
        <end position="860"/>
    </location>
</feature>
<evidence type="ECO:0000256" key="4">
    <source>
        <dbReference type="SAM" id="MobiDB-lite"/>
    </source>
</evidence>
<evidence type="ECO:0000256" key="2">
    <source>
        <dbReference type="ARBA" id="ARBA00022614"/>
    </source>
</evidence>
<dbReference type="Gene3D" id="3.80.10.10">
    <property type="entry name" value="Ribonuclease Inhibitor"/>
    <property type="match status" value="3"/>
</dbReference>
<evidence type="ECO:0000256" key="5">
    <source>
        <dbReference type="SAM" id="Phobius"/>
    </source>
</evidence>
<dbReference type="PANTHER" id="PTHR48004">
    <property type="entry name" value="OS01G0149700 PROTEIN"/>
    <property type="match status" value="1"/>
</dbReference>
<dbReference type="InterPro" id="IPR032675">
    <property type="entry name" value="LRR_dom_sf"/>
</dbReference>
<dbReference type="SMART" id="SM00369">
    <property type="entry name" value="LRR_TYP"/>
    <property type="match status" value="5"/>
</dbReference>
<dbReference type="Proteomes" id="UP001244341">
    <property type="component" value="Chromosome 4b"/>
</dbReference>
<dbReference type="Pfam" id="PF13855">
    <property type="entry name" value="LRR_8"/>
    <property type="match status" value="1"/>
</dbReference>
<dbReference type="EMBL" id="CP126211">
    <property type="protein sequence ID" value="WIA12660.1"/>
    <property type="molecule type" value="Genomic_DNA"/>
</dbReference>
<dbReference type="InterPro" id="IPR052941">
    <property type="entry name" value="StomDev_PlantInt_Reg"/>
</dbReference>
<evidence type="ECO:0000313" key="7">
    <source>
        <dbReference type="Proteomes" id="UP001244341"/>
    </source>
</evidence>
<feature type="compositionally biased region" description="Low complexity" evidence="4">
    <location>
        <begin position="846"/>
        <end position="857"/>
    </location>
</feature>
<feature type="transmembrane region" description="Helical" evidence="5">
    <location>
        <begin position="599"/>
        <end position="627"/>
    </location>
</feature>
<dbReference type="InterPro" id="IPR003591">
    <property type="entry name" value="Leu-rich_rpt_typical-subtyp"/>
</dbReference>
<dbReference type="SUPFAM" id="SSF55073">
    <property type="entry name" value="Nucleotide cyclase"/>
    <property type="match status" value="2"/>
</dbReference>
<feature type="region of interest" description="Disordered" evidence="4">
    <location>
        <begin position="1493"/>
        <end position="1520"/>
    </location>
</feature>
<keyword evidence="5" id="KW-0812">Transmembrane</keyword>
<feature type="compositionally biased region" description="Low complexity" evidence="4">
    <location>
        <begin position="1808"/>
        <end position="1823"/>
    </location>
</feature>
<dbReference type="InterPro" id="IPR029787">
    <property type="entry name" value="Nucleotide_cyclase"/>
</dbReference>
<dbReference type="PROSITE" id="PS51450">
    <property type="entry name" value="LRR"/>
    <property type="match status" value="1"/>
</dbReference>
<dbReference type="Pfam" id="PF00560">
    <property type="entry name" value="LRR_1"/>
    <property type="match status" value="1"/>
</dbReference>
<keyword evidence="3" id="KW-0677">Repeat</keyword>
<comment type="subcellular location">
    <subcellularLocation>
        <location evidence="1">Cytoplasm</location>
        <location evidence="1">Cytoskeleton</location>
        <location evidence="1">Cilium axoneme</location>
    </subcellularLocation>
</comment>
<feature type="region of interest" description="Disordered" evidence="4">
    <location>
        <begin position="1802"/>
        <end position="1823"/>
    </location>
</feature>
<dbReference type="Gene3D" id="3.30.70.1230">
    <property type="entry name" value="Nucleotide cyclase"/>
    <property type="match status" value="2"/>
</dbReference>
<feature type="region of interest" description="Disordered" evidence="4">
    <location>
        <begin position="998"/>
        <end position="1017"/>
    </location>
</feature>
<protein>
    <recommendedName>
        <fullName evidence="8">Guanylate cyclase domain-containing protein</fullName>
    </recommendedName>
</protein>
<keyword evidence="5" id="KW-0472">Membrane</keyword>
<dbReference type="SUPFAM" id="SSF52058">
    <property type="entry name" value="L domain-like"/>
    <property type="match status" value="1"/>
</dbReference>
<dbReference type="InterPro" id="IPR001611">
    <property type="entry name" value="Leu-rich_rpt"/>
</dbReference>
<feature type="region of interest" description="Disordered" evidence="4">
    <location>
        <begin position="1533"/>
        <end position="1559"/>
    </location>
</feature>
<organism evidence="6 7">
    <name type="scientific">Tetradesmus obliquus</name>
    <name type="common">Green alga</name>
    <name type="synonym">Acutodesmus obliquus</name>
    <dbReference type="NCBI Taxonomy" id="3088"/>
    <lineage>
        <taxon>Eukaryota</taxon>
        <taxon>Viridiplantae</taxon>
        <taxon>Chlorophyta</taxon>
        <taxon>core chlorophytes</taxon>
        <taxon>Chlorophyceae</taxon>
        <taxon>CS clade</taxon>
        <taxon>Sphaeropleales</taxon>
        <taxon>Scenedesmaceae</taxon>
        <taxon>Tetradesmus</taxon>
    </lineage>
</organism>
<accession>A0ABY8TUB5</accession>
<keyword evidence="2" id="KW-0433">Leucine-rich repeat</keyword>
<keyword evidence="5" id="KW-1133">Transmembrane helix</keyword>